<dbReference type="PANTHER" id="PTHR45649:SF4">
    <property type="entry name" value="TRANSPORTER, PUTATIVE (EUROFUNG)-RELATED"/>
    <property type="match status" value="1"/>
</dbReference>
<keyword evidence="2" id="KW-0813">Transport</keyword>
<feature type="transmembrane region" description="Helical" evidence="6">
    <location>
        <begin position="184"/>
        <end position="203"/>
    </location>
</feature>
<organism evidence="7 8">
    <name type="scientific">Capronia epimyces CBS 606.96</name>
    <dbReference type="NCBI Taxonomy" id="1182542"/>
    <lineage>
        <taxon>Eukaryota</taxon>
        <taxon>Fungi</taxon>
        <taxon>Dikarya</taxon>
        <taxon>Ascomycota</taxon>
        <taxon>Pezizomycotina</taxon>
        <taxon>Eurotiomycetes</taxon>
        <taxon>Chaetothyriomycetidae</taxon>
        <taxon>Chaetothyriales</taxon>
        <taxon>Herpotrichiellaceae</taxon>
        <taxon>Capronia</taxon>
    </lineage>
</organism>
<dbReference type="EMBL" id="AMGY01000002">
    <property type="protein sequence ID" value="EXJ88940.1"/>
    <property type="molecule type" value="Genomic_DNA"/>
</dbReference>
<evidence type="ECO:0000256" key="3">
    <source>
        <dbReference type="ARBA" id="ARBA00022692"/>
    </source>
</evidence>
<dbReference type="PANTHER" id="PTHR45649">
    <property type="entry name" value="AMINO-ACID PERMEASE BAT1"/>
    <property type="match status" value="1"/>
</dbReference>
<reference evidence="7 8" key="1">
    <citation type="submission" date="2013-03" db="EMBL/GenBank/DDBJ databases">
        <title>The Genome Sequence of Capronia epimyces CBS 606.96.</title>
        <authorList>
            <consortium name="The Broad Institute Genomics Platform"/>
            <person name="Cuomo C."/>
            <person name="de Hoog S."/>
            <person name="Gorbushina A."/>
            <person name="Walker B."/>
            <person name="Young S.K."/>
            <person name="Zeng Q."/>
            <person name="Gargeya S."/>
            <person name="Fitzgerald M."/>
            <person name="Haas B."/>
            <person name="Abouelleil A."/>
            <person name="Allen A.W."/>
            <person name="Alvarado L."/>
            <person name="Arachchi H.M."/>
            <person name="Berlin A.M."/>
            <person name="Chapman S.B."/>
            <person name="Gainer-Dewar J."/>
            <person name="Goldberg J."/>
            <person name="Griggs A."/>
            <person name="Gujja S."/>
            <person name="Hansen M."/>
            <person name="Howarth C."/>
            <person name="Imamovic A."/>
            <person name="Ireland A."/>
            <person name="Larimer J."/>
            <person name="McCowan C."/>
            <person name="Murphy C."/>
            <person name="Pearson M."/>
            <person name="Poon T.W."/>
            <person name="Priest M."/>
            <person name="Roberts A."/>
            <person name="Saif S."/>
            <person name="Shea T."/>
            <person name="Sisk P."/>
            <person name="Sykes S."/>
            <person name="Wortman J."/>
            <person name="Nusbaum C."/>
            <person name="Birren B."/>
        </authorList>
    </citation>
    <scope>NUCLEOTIDE SEQUENCE [LARGE SCALE GENOMIC DNA]</scope>
    <source>
        <strain evidence="7 8">CBS 606.96</strain>
    </source>
</reference>
<dbReference type="GeneID" id="19166137"/>
<keyword evidence="8" id="KW-1185">Reference proteome</keyword>
<feature type="transmembrane region" description="Helical" evidence="6">
    <location>
        <begin position="392"/>
        <end position="414"/>
    </location>
</feature>
<dbReference type="GO" id="GO:0016020">
    <property type="term" value="C:membrane"/>
    <property type="evidence" value="ECO:0007669"/>
    <property type="project" value="UniProtKB-SubCell"/>
</dbReference>
<evidence type="ECO:0000256" key="4">
    <source>
        <dbReference type="ARBA" id="ARBA00022989"/>
    </source>
</evidence>
<feature type="transmembrane region" description="Helical" evidence="6">
    <location>
        <begin position="254"/>
        <end position="272"/>
    </location>
</feature>
<gene>
    <name evidence="7" type="ORF">A1O3_02004</name>
</gene>
<protein>
    <recommendedName>
        <fullName evidence="9">Amino acid permease/ SLC12A domain-containing protein</fullName>
    </recommendedName>
</protein>
<dbReference type="InterPro" id="IPR002293">
    <property type="entry name" value="AA/rel_permease1"/>
</dbReference>
<feature type="transmembrane region" description="Helical" evidence="6">
    <location>
        <begin position="420"/>
        <end position="444"/>
    </location>
</feature>
<dbReference type="Pfam" id="PF13520">
    <property type="entry name" value="AA_permease_2"/>
    <property type="match status" value="1"/>
</dbReference>
<comment type="subcellular location">
    <subcellularLocation>
        <location evidence="1">Membrane</location>
        <topology evidence="1">Multi-pass membrane protein</topology>
    </subcellularLocation>
</comment>
<dbReference type="HOGENOM" id="CLU_004495_6_1_1"/>
<feature type="transmembrane region" description="Helical" evidence="6">
    <location>
        <begin position="93"/>
        <end position="113"/>
    </location>
</feature>
<evidence type="ECO:0000256" key="1">
    <source>
        <dbReference type="ARBA" id="ARBA00004141"/>
    </source>
</evidence>
<comment type="caution">
    <text evidence="7">The sequence shown here is derived from an EMBL/GenBank/DDBJ whole genome shotgun (WGS) entry which is preliminary data.</text>
</comment>
<keyword evidence="4 6" id="KW-1133">Transmembrane helix</keyword>
<dbReference type="PIRSF" id="PIRSF006060">
    <property type="entry name" value="AA_transporter"/>
    <property type="match status" value="1"/>
</dbReference>
<evidence type="ECO:0008006" key="9">
    <source>
        <dbReference type="Google" id="ProtNLM"/>
    </source>
</evidence>
<proteinExistence type="predicted"/>
<feature type="transmembrane region" description="Helical" evidence="6">
    <location>
        <begin position="495"/>
        <end position="515"/>
    </location>
</feature>
<feature type="transmembrane region" description="Helical" evidence="6">
    <location>
        <begin position="62"/>
        <end position="81"/>
    </location>
</feature>
<evidence type="ECO:0000313" key="8">
    <source>
        <dbReference type="Proteomes" id="UP000019478"/>
    </source>
</evidence>
<keyword evidence="3 6" id="KW-0812">Transmembrane</keyword>
<evidence type="ECO:0000256" key="2">
    <source>
        <dbReference type="ARBA" id="ARBA00022448"/>
    </source>
</evidence>
<sequence>MDAAKAQESSLTARELASFDGVEDEGHYNDVGILDKGYTAKDQRDMQRLGKRQELIRNFRPLSALAFTALLQATWEFLLIANTQVLVCGGIAGFFWTYVWTFFGFGIVMTSLAEMASMSPTSGGQYHWVSEFAPPQYQKGLSYLTGWMSTLSWQAGTASGSFLTGTIIQALIQINNPDYEPTAWQGTLLVFAMVLVLWVANTWGARDLPLIQNVLLVVHVFAFLATIIVLWVMAPRNSAKVAFTQFTNEGGWSSMGLALMVGQISAIYGSLCSDCTAHMAEEVKDAGRNVPNAMFWAYVANGILGFVLIITYNFTLTDVDAALNDPTEYPFIWLFRQAVSTGGVNALTIIILILVIASNISFNASTSRQTFAFARDKGLPFPRWIGAVHPKLHIPANAVTLTCICSCLLALINIGSSTAFNAIISLQVCALMFSYTISITCVLYRRIYHPELLPKARWSLGKWGVPINAFGIVYSIFAFFWSFWPNNTPVDAESFNWAIVLFFGTMIICGALYLVRGRKVYSGPVATVERGN</sequence>
<dbReference type="Gene3D" id="1.20.1740.10">
    <property type="entry name" value="Amino acid/polyamine transporter I"/>
    <property type="match status" value="1"/>
</dbReference>
<evidence type="ECO:0000256" key="6">
    <source>
        <dbReference type="SAM" id="Phobius"/>
    </source>
</evidence>
<dbReference type="STRING" id="1182542.W9YH16"/>
<feature type="transmembrane region" description="Helical" evidence="6">
    <location>
        <begin position="293"/>
        <end position="314"/>
    </location>
</feature>
<evidence type="ECO:0000256" key="5">
    <source>
        <dbReference type="ARBA" id="ARBA00023136"/>
    </source>
</evidence>
<keyword evidence="5 6" id="KW-0472">Membrane</keyword>
<dbReference type="OrthoDB" id="3257095at2759"/>
<accession>W9YH16</accession>
<evidence type="ECO:0000313" key="7">
    <source>
        <dbReference type="EMBL" id="EXJ88940.1"/>
    </source>
</evidence>
<name>W9YH16_9EURO</name>
<dbReference type="RefSeq" id="XP_007730337.1">
    <property type="nucleotide sequence ID" value="XM_007732147.1"/>
</dbReference>
<feature type="transmembrane region" description="Helical" evidence="6">
    <location>
        <begin position="151"/>
        <end position="172"/>
    </location>
</feature>
<feature type="transmembrane region" description="Helical" evidence="6">
    <location>
        <begin position="465"/>
        <end position="483"/>
    </location>
</feature>
<dbReference type="eggNOG" id="KOG1289">
    <property type="taxonomic scope" value="Eukaryota"/>
</dbReference>
<dbReference type="AlphaFoldDB" id="W9YH16"/>
<feature type="transmembrane region" description="Helical" evidence="6">
    <location>
        <begin position="334"/>
        <end position="357"/>
    </location>
</feature>
<dbReference type="GO" id="GO:0022857">
    <property type="term" value="F:transmembrane transporter activity"/>
    <property type="evidence" value="ECO:0007669"/>
    <property type="project" value="InterPro"/>
</dbReference>
<dbReference type="Proteomes" id="UP000019478">
    <property type="component" value="Unassembled WGS sequence"/>
</dbReference>
<feature type="transmembrane region" description="Helical" evidence="6">
    <location>
        <begin position="215"/>
        <end position="234"/>
    </location>
</feature>